<dbReference type="InterPro" id="IPR050640">
    <property type="entry name" value="Bact_2-comp_sensor_kinase"/>
</dbReference>
<evidence type="ECO:0000256" key="2">
    <source>
        <dbReference type="ARBA" id="ARBA00022679"/>
    </source>
</evidence>
<evidence type="ECO:0000259" key="5">
    <source>
        <dbReference type="PROSITE" id="PS50885"/>
    </source>
</evidence>
<keyword evidence="4" id="KW-0472">Membrane</keyword>
<evidence type="ECO:0000256" key="3">
    <source>
        <dbReference type="ARBA" id="ARBA00022777"/>
    </source>
</evidence>
<evidence type="ECO:0000313" key="6">
    <source>
        <dbReference type="EMBL" id="KAE9090418.1"/>
    </source>
</evidence>
<gene>
    <name evidence="6" type="ORF">PF010_g18587</name>
</gene>
<dbReference type="AlphaFoldDB" id="A0A6G0KJX1"/>
<dbReference type="PROSITE" id="PS50885">
    <property type="entry name" value="HAMP"/>
    <property type="match status" value="1"/>
</dbReference>
<dbReference type="InterPro" id="IPR003660">
    <property type="entry name" value="HAMP_dom"/>
</dbReference>
<organism evidence="6 7">
    <name type="scientific">Phytophthora fragariae</name>
    <dbReference type="NCBI Taxonomy" id="53985"/>
    <lineage>
        <taxon>Eukaryota</taxon>
        <taxon>Sar</taxon>
        <taxon>Stramenopiles</taxon>
        <taxon>Oomycota</taxon>
        <taxon>Peronosporomycetes</taxon>
        <taxon>Peronosporales</taxon>
        <taxon>Peronosporaceae</taxon>
        <taxon>Phytophthora</taxon>
    </lineage>
</organism>
<evidence type="ECO:0000256" key="1">
    <source>
        <dbReference type="ARBA" id="ARBA00022553"/>
    </source>
</evidence>
<name>A0A6G0KJX1_9STRA</name>
<dbReference type="PANTHER" id="PTHR34220">
    <property type="entry name" value="SENSOR HISTIDINE KINASE YPDA"/>
    <property type="match status" value="1"/>
</dbReference>
<dbReference type="InterPro" id="IPR010559">
    <property type="entry name" value="Sig_transdc_His_kin_internal"/>
</dbReference>
<keyword evidence="1" id="KW-0597">Phosphoprotein</keyword>
<keyword evidence="4" id="KW-0812">Transmembrane</keyword>
<protein>
    <recommendedName>
        <fullName evidence="5">HAMP domain-containing protein</fullName>
    </recommendedName>
</protein>
<proteinExistence type="predicted"/>
<dbReference type="GO" id="GO:0016020">
    <property type="term" value="C:membrane"/>
    <property type="evidence" value="ECO:0007669"/>
    <property type="project" value="InterPro"/>
</dbReference>
<keyword evidence="3" id="KW-0418">Kinase</keyword>
<dbReference type="Gene3D" id="6.10.340.10">
    <property type="match status" value="1"/>
</dbReference>
<keyword evidence="2" id="KW-0808">Transferase</keyword>
<evidence type="ECO:0000313" key="7">
    <source>
        <dbReference type="Proteomes" id="UP000488956"/>
    </source>
</evidence>
<evidence type="ECO:0000256" key="4">
    <source>
        <dbReference type="SAM" id="Phobius"/>
    </source>
</evidence>
<comment type="caution">
    <text evidence="6">The sequence shown here is derived from an EMBL/GenBank/DDBJ whole genome shotgun (WGS) entry which is preliminary data.</text>
</comment>
<dbReference type="Gene3D" id="3.30.565.10">
    <property type="entry name" value="Histidine kinase-like ATPase, C-terminal domain"/>
    <property type="match status" value="1"/>
</dbReference>
<sequence>MYIYLKNNIENNTISRFDETISKINDKLDERVNQFDVVSKMLYWTSITNGSPAVSYLNGLADSQDFFERYQLRVELKNFVTMLSTIYPDAINIRVFATNGELISDSEDDRSNIGPFDNYEELRRIATTNGETILSYEPSDPWYAPNRMPVFVFSRMLLPWETRAGVLQVMVKAEDLLDLEALSQIDGTQLNMFYRDSLIYSTKHGNEKLAPEEQREYDRLKQQAPTEKSPFLSSASGDKQYVFYKSNNKSGFGVMLTVPQKVVFSSLNKFRNVAIGAMLVLILLSVAVFYILSRVLTLPLKQLKKSIDRISLDASDEQPNVDNKYRMDEIHLINRSFRSMSVRLKNSLEETVQFRTLQLQAHFDMLQAQINPHFLFNMLGFIQSSAEDRNLKQVNALSQNLLGFFRYSISTQSPIITLEKEVDFTIQYLELMKIRFVDRLRYEVEIDPLLTNLLVPKLILQPLVENSIQHGFNESTYTMEVKVSAFIEHVHWIIQIEDNGIGFTEQRLTQILTKVEDYLQQMVSNGEAERLSQGGMGVANSMGRLKFMFKEHFTYDIANREEAPGVRIRLRGPLKR</sequence>
<dbReference type="Pfam" id="PF06580">
    <property type="entry name" value="His_kinase"/>
    <property type="match status" value="1"/>
</dbReference>
<reference evidence="6 7" key="1">
    <citation type="submission" date="2018-09" db="EMBL/GenBank/DDBJ databases">
        <title>Genomic investigation of the strawberry pathogen Phytophthora fragariae indicates pathogenicity is determined by transcriptional variation in three key races.</title>
        <authorList>
            <person name="Adams T.M."/>
            <person name="Armitage A.D."/>
            <person name="Sobczyk M.K."/>
            <person name="Bates H.J."/>
            <person name="Dunwell J.M."/>
            <person name="Nellist C.F."/>
            <person name="Harrison R.J."/>
        </authorList>
    </citation>
    <scope>NUCLEOTIDE SEQUENCE [LARGE SCALE GENOMIC DNA]</scope>
    <source>
        <strain evidence="6 7">ONT-3</strain>
    </source>
</reference>
<dbReference type="EMBL" id="QXFX01001429">
    <property type="protein sequence ID" value="KAE9090418.1"/>
    <property type="molecule type" value="Genomic_DNA"/>
</dbReference>
<dbReference type="Proteomes" id="UP000488956">
    <property type="component" value="Unassembled WGS sequence"/>
</dbReference>
<accession>A0A6G0KJX1</accession>
<dbReference type="InterPro" id="IPR003594">
    <property type="entry name" value="HATPase_dom"/>
</dbReference>
<dbReference type="GO" id="GO:0000155">
    <property type="term" value="F:phosphorelay sensor kinase activity"/>
    <property type="evidence" value="ECO:0007669"/>
    <property type="project" value="InterPro"/>
</dbReference>
<dbReference type="SUPFAM" id="SSF55874">
    <property type="entry name" value="ATPase domain of HSP90 chaperone/DNA topoisomerase II/histidine kinase"/>
    <property type="match status" value="1"/>
</dbReference>
<dbReference type="InterPro" id="IPR036890">
    <property type="entry name" value="HATPase_C_sf"/>
</dbReference>
<keyword evidence="4" id="KW-1133">Transmembrane helix</keyword>
<dbReference type="Pfam" id="PF02518">
    <property type="entry name" value="HATPase_c"/>
    <property type="match status" value="1"/>
</dbReference>
<feature type="transmembrane region" description="Helical" evidence="4">
    <location>
        <begin position="273"/>
        <end position="292"/>
    </location>
</feature>
<feature type="domain" description="HAMP" evidence="5">
    <location>
        <begin position="294"/>
        <end position="349"/>
    </location>
</feature>
<dbReference type="PANTHER" id="PTHR34220:SF7">
    <property type="entry name" value="SENSOR HISTIDINE KINASE YPDA"/>
    <property type="match status" value="1"/>
</dbReference>